<dbReference type="EMBL" id="VKAC01000001">
    <property type="protein sequence ID" value="TXR58110.1"/>
    <property type="molecule type" value="Genomic_DNA"/>
</dbReference>
<sequence length="346" mass="34666">MTGTTPLRLRPGLLTAWRSPGRLQLGVGTGAHVLEGLTAADELVVDALTAGADPTSLQRLAALRGGTPQRTRALVDALASAGALDDSAPRAADARRSAPAASSGRLARACAVVVGASPTGRAVALGLAAAGTGTVLVEDEAPVTGADVGPGAFCAGDLDLSRGAATARALAHHHPAVRTRPPNTGPVRPDVVVLVASGAHDARRADPLVREGVPHLGVLQLGTSAVVGPLVRPGAGACLRCLDLHRTDRDPEWPRLLPQLAAPPGGPLRPEPPHLAALAAAVAVQQAVAQLLGHDPAALDATVELDLTGALGVRPWSAHPACGCTWADDLGEGLSDGWAGGAPALL</sequence>
<protein>
    <submittedName>
        <fullName evidence="1">TOMM leader peptide-binding protein</fullName>
    </submittedName>
</protein>
<keyword evidence="2" id="KW-1185">Reference proteome</keyword>
<gene>
    <name evidence="1" type="ORF">FMM08_02635</name>
</gene>
<dbReference type="GO" id="GO:0008641">
    <property type="term" value="F:ubiquitin-like modifier activating enzyme activity"/>
    <property type="evidence" value="ECO:0007669"/>
    <property type="project" value="InterPro"/>
</dbReference>
<comment type="caution">
    <text evidence="1">The sequence shown here is derived from an EMBL/GenBank/DDBJ whole genome shotgun (WGS) entry which is preliminary data.</text>
</comment>
<evidence type="ECO:0000313" key="2">
    <source>
        <dbReference type="Proteomes" id="UP000321234"/>
    </source>
</evidence>
<dbReference type="InterPro" id="IPR022291">
    <property type="entry name" value="Bacteriocin_synth_cyclodeHase"/>
</dbReference>
<dbReference type="OrthoDB" id="4426339at2"/>
<reference evidence="1 2" key="1">
    <citation type="submission" date="2019-07" db="EMBL/GenBank/DDBJ databases">
        <title>Quadrisphaera sp. strain DD2A genome sequencing and assembly.</title>
        <authorList>
            <person name="Kim I."/>
        </authorList>
    </citation>
    <scope>NUCLEOTIDE SEQUENCE [LARGE SCALE GENOMIC DNA]</scope>
    <source>
        <strain evidence="1 2">DD2A</strain>
    </source>
</reference>
<dbReference type="AlphaFoldDB" id="A0A5C8ZMT9"/>
<dbReference type="NCBIfam" id="TIGR03882">
    <property type="entry name" value="cyclo_dehyd_2"/>
    <property type="match status" value="1"/>
</dbReference>
<organism evidence="1 2">
    <name type="scientific">Quadrisphaera setariae</name>
    <dbReference type="NCBI Taxonomy" id="2593304"/>
    <lineage>
        <taxon>Bacteria</taxon>
        <taxon>Bacillati</taxon>
        <taxon>Actinomycetota</taxon>
        <taxon>Actinomycetes</taxon>
        <taxon>Kineosporiales</taxon>
        <taxon>Kineosporiaceae</taxon>
        <taxon>Quadrisphaera</taxon>
    </lineage>
</organism>
<dbReference type="RefSeq" id="WP_147924720.1">
    <property type="nucleotide sequence ID" value="NZ_VKAC01000001.1"/>
</dbReference>
<dbReference type="Gene3D" id="3.40.50.720">
    <property type="entry name" value="NAD(P)-binding Rossmann-like Domain"/>
    <property type="match status" value="1"/>
</dbReference>
<accession>A0A5C8ZMT9</accession>
<dbReference type="InterPro" id="IPR035985">
    <property type="entry name" value="Ubiquitin-activating_enz"/>
</dbReference>
<dbReference type="SUPFAM" id="SSF69572">
    <property type="entry name" value="Activating enzymes of the ubiquitin-like proteins"/>
    <property type="match status" value="1"/>
</dbReference>
<name>A0A5C8ZMT9_9ACTN</name>
<evidence type="ECO:0000313" key="1">
    <source>
        <dbReference type="EMBL" id="TXR58110.1"/>
    </source>
</evidence>
<proteinExistence type="predicted"/>
<dbReference type="Proteomes" id="UP000321234">
    <property type="component" value="Unassembled WGS sequence"/>
</dbReference>